<dbReference type="Pfam" id="PF01048">
    <property type="entry name" value="PNP_UDP_1"/>
    <property type="match status" value="1"/>
</dbReference>
<sequence length="777" mass="86524">MTSEDDLHLVICEIDRQLHVLSEQTDSTNITLPEKVVIRLPEDGNGYGDGLKRLRKVVLDFPIDNGPPVEPEKHRFSADLSSFLWKILAFSSPSLSFIQPEIMLQKELAMCVIRRQGNDILESTCDSRVESALSTWASREKSSIILIRGSSQSTNSLRYLSCEVVNQLLSQGYATACILNNADIREHFKDLGAGEVLRQIACQVLRTVSANLTMSLFTEILRQFHAASTDKDWFCILELMMRKLASLFIVIDASVLQNVATVAGLWMAEFDDIFSRLANTSTACVKIMISTNRKIDIASKERMHAHIEASISRGLPENTSRLTQSQRRIRLPLPFFSPIAARVGYEIDTKVSPQHPDDGGESIKGSRQPLKDDAQCCGGNTSHSSVMFKQSDIMPLNVQPKDEKMILNVVSPAEADQSMRHFRMMHPIEYQRRQEVHVAIMCALSWEADAVEVLCDHVYDVHDFGNAPGDSNIYSVVQIGRHRAVILYMPAMGKSSAAASGMNCLHSFPKIRLTLLTGICGGIPSPYTGAEILLGDVIVSDRLVQYDYGRQFPEGFKRKDTNLDNARKPLRSIAAFLSKLKTRVGSDRLSTRMYGHLHRLRTKSQYGQWATYPGISSDVSFEATYPHKHHNGDCEECDTSTRSVCAAARETHCALLGCDAQRTNSRKRHQVALQASVGSHCIQPAVHFGAYASGDIVMKSGEDRDKIGRREKVIAFEMEGAGVWDDMPTIIVKGVCDYADSHKNKDWQKYAATTAAACVKALLEDWPTQPQRLLDVA</sequence>
<dbReference type="InterPro" id="IPR053137">
    <property type="entry name" value="NLR-like"/>
</dbReference>
<organism evidence="3 4">
    <name type="scientific">Pestalotiopsis fici (strain W106-1 / CGMCC3.15140)</name>
    <dbReference type="NCBI Taxonomy" id="1229662"/>
    <lineage>
        <taxon>Eukaryota</taxon>
        <taxon>Fungi</taxon>
        <taxon>Dikarya</taxon>
        <taxon>Ascomycota</taxon>
        <taxon>Pezizomycotina</taxon>
        <taxon>Sordariomycetes</taxon>
        <taxon>Xylariomycetidae</taxon>
        <taxon>Amphisphaeriales</taxon>
        <taxon>Sporocadaceae</taxon>
        <taxon>Pestalotiopsis</taxon>
    </lineage>
</organism>
<name>W3X3Y4_PESFW</name>
<dbReference type="InterPro" id="IPR000845">
    <property type="entry name" value="Nucleoside_phosphorylase_d"/>
</dbReference>
<dbReference type="GO" id="GO:0003824">
    <property type="term" value="F:catalytic activity"/>
    <property type="evidence" value="ECO:0007669"/>
    <property type="project" value="InterPro"/>
</dbReference>
<dbReference type="PANTHER" id="PTHR46082">
    <property type="entry name" value="ATP/GTP-BINDING PROTEIN-RELATED"/>
    <property type="match status" value="1"/>
</dbReference>
<dbReference type="Gene3D" id="3.40.50.1580">
    <property type="entry name" value="Nucleoside phosphorylase domain"/>
    <property type="match status" value="1"/>
</dbReference>
<dbReference type="STRING" id="1229662.W3X3Y4"/>
<reference evidence="4" key="1">
    <citation type="journal article" date="2015" name="BMC Genomics">
        <title>Genomic and transcriptomic analysis of the endophytic fungus Pestalotiopsis fici reveals its lifestyle and high potential for synthesis of natural products.</title>
        <authorList>
            <person name="Wang X."/>
            <person name="Zhang X."/>
            <person name="Liu L."/>
            <person name="Xiang M."/>
            <person name="Wang W."/>
            <person name="Sun X."/>
            <person name="Che Y."/>
            <person name="Guo L."/>
            <person name="Liu G."/>
            <person name="Guo L."/>
            <person name="Wang C."/>
            <person name="Yin W.B."/>
            <person name="Stadler M."/>
            <person name="Zhang X."/>
            <person name="Liu X."/>
        </authorList>
    </citation>
    <scope>NUCLEOTIDE SEQUENCE [LARGE SCALE GENOMIC DNA]</scope>
    <source>
        <strain evidence="4">W106-1 / CGMCC3.15140</strain>
    </source>
</reference>
<dbReference type="EMBL" id="KI912113">
    <property type="protein sequence ID" value="ETS79876.1"/>
    <property type="molecule type" value="Genomic_DNA"/>
</dbReference>
<keyword evidence="4" id="KW-1185">Reference proteome</keyword>
<dbReference type="Proteomes" id="UP000030651">
    <property type="component" value="Unassembled WGS sequence"/>
</dbReference>
<dbReference type="SUPFAM" id="SSF53167">
    <property type="entry name" value="Purine and uridine phosphorylases"/>
    <property type="match status" value="1"/>
</dbReference>
<dbReference type="InterPro" id="IPR035994">
    <property type="entry name" value="Nucleoside_phosphorylase_sf"/>
</dbReference>
<evidence type="ECO:0000313" key="4">
    <source>
        <dbReference type="Proteomes" id="UP000030651"/>
    </source>
</evidence>
<dbReference type="InParanoid" id="W3X3Y4"/>
<evidence type="ECO:0000259" key="2">
    <source>
        <dbReference type="Pfam" id="PF01048"/>
    </source>
</evidence>
<protein>
    <recommendedName>
        <fullName evidence="2">Nucleoside phosphorylase domain-containing protein</fullName>
    </recommendedName>
</protein>
<evidence type="ECO:0000256" key="1">
    <source>
        <dbReference type="SAM" id="MobiDB-lite"/>
    </source>
</evidence>
<dbReference type="HOGENOM" id="CLU_000288_34_22_1"/>
<dbReference type="OrthoDB" id="20872at2759"/>
<proteinExistence type="predicted"/>
<dbReference type="KEGG" id="pfy:PFICI_07405"/>
<feature type="region of interest" description="Disordered" evidence="1">
    <location>
        <begin position="350"/>
        <end position="373"/>
    </location>
</feature>
<dbReference type="AlphaFoldDB" id="W3X3Y4"/>
<evidence type="ECO:0000313" key="3">
    <source>
        <dbReference type="EMBL" id="ETS79876.1"/>
    </source>
</evidence>
<feature type="domain" description="Nucleoside phosphorylase" evidence="2">
    <location>
        <begin position="438"/>
        <end position="764"/>
    </location>
</feature>
<dbReference type="OMA" id="ARETHCA"/>
<dbReference type="PANTHER" id="PTHR46082:SF6">
    <property type="entry name" value="AAA+ ATPASE DOMAIN-CONTAINING PROTEIN-RELATED"/>
    <property type="match status" value="1"/>
</dbReference>
<dbReference type="RefSeq" id="XP_007834177.1">
    <property type="nucleotide sequence ID" value="XM_007835986.1"/>
</dbReference>
<dbReference type="GeneID" id="19272418"/>
<dbReference type="GO" id="GO:0009116">
    <property type="term" value="P:nucleoside metabolic process"/>
    <property type="evidence" value="ECO:0007669"/>
    <property type="project" value="InterPro"/>
</dbReference>
<accession>W3X3Y4</accession>
<dbReference type="eggNOG" id="ENOG502RS6X">
    <property type="taxonomic scope" value="Eukaryota"/>
</dbReference>
<gene>
    <name evidence="3" type="ORF">PFICI_07405</name>
</gene>